<evidence type="ECO:0000313" key="9">
    <source>
        <dbReference type="EMBL" id="KAK9505636.1"/>
    </source>
</evidence>
<dbReference type="GO" id="GO:0016020">
    <property type="term" value="C:membrane"/>
    <property type="evidence" value="ECO:0007669"/>
    <property type="project" value="UniProtKB-SubCell"/>
</dbReference>
<evidence type="ECO:0000256" key="1">
    <source>
        <dbReference type="ARBA" id="ARBA00004141"/>
    </source>
</evidence>
<feature type="transmembrane region" description="Helical" evidence="7">
    <location>
        <begin position="243"/>
        <end position="267"/>
    </location>
</feature>
<dbReference type="SUPFAM" id="SSF47473">
    <property type="entry name" value="EF-hand"/>
    <property type="match status" value="1"/>
</dbReference>
<evidence type="ECO:0000259" key="8">
    <source>
        <dbReference type="PROSITE" id="PS50222"/>
    </source>
</evidence>
<reference evidence="9 10" key="1">
    <citation type="submission" date="2022-12" db="EMBL/GenBank/DDBJ databases">
        <title>Chromosome-level genome assembly of true bugs.</title>
        <authorList>
            <person name="Ma L."/>
            <person name="Li H."/>
        </authorList>
    </citation>
    <scope>NUCLEOTIDE SEQUENCE [LARGE SCALE GENOMIC DNA]</scope>
    <source>
        <strain evidence="9">Lab_2022b</strain>
    </source>
</reference>
<keyword evidence="3 7" id="KW-0812">Transmembrane</keyword>
<keyword evidence="5 7" id="KW-1133">Transmembrane helix</keyword>
<feature type="transmembrane region" description="Helical" evidence="7">
    <location>
        <begin position="218"/>
        <end position="236"/>
    </location>
</feature>
<dbReference type="Proteomes" id="UP001461498">
    <property type="component" value="Unassembled WGS sequence"/>
</dbReference>
<feature type="transmembrane region" description="Helical" evidence="7">
    <location>
        <begin position="185"/>
        <end position="212"/>
    </location>
</feature>
<keyword evidence="10" id="KW-1185">Reference proteome</keyword>
<comment type="similarity">
    <text evidence="2">Belongs to the peptidase S54 family.</text>
</comment>
<dbReference type="AlphaFoldDB" id="A0AAW1D4G2"/>
<dbReference type="InterPro" id="IPR035952">
    <property type="entry name" value="Rhomboid-like_sf"/>
</dbReference>
<feature type="transmembrane region" description="Helical" evidence="7">
    <location>
        <begin position="305"/>
        <end position="324"/>
    </location>
</feature>
<dbReference type="SUPFAM" id="SSF144091">
    <property type="entry name" value="Rhomboid-like"/>
    <property type="match status" value="1"/>
</dbReference>
<dbReference type="Gene3D" id="1.10.238.10">
    <property type="entry name" value="EF-hand"/>
    <property type="match status" value="1"/>
</dbReference>
<evidence type="ECO:0000256" key="2">
    <source>
        <dbReference type="ARBA" id="ARBA00009045"/>
    </source>
</evidence>
<proteinExistence type="inferred from homology"/>
<keyword evidence="6 7" id="KW-0472">Membrane</keyword>
<dbReference type="GO" id="GO:0004252">
    <property type="term" value="F:serine-type endopeptidase activity"/>
    <property type="evidence" value="ECO:0007669"/>
    <property type="project" value="InterPro"/>
</dbReference>
<dbReference type="PANTHER" id="PTHR45840:SF8">
    <property type="entry name" value="RHOMBOID PROTEASE"/>
    <property type="match status" value="1"/>
</dbReference>
<evidence type="ECO:0000256" key="4">
    <source>
        <dbReference type="ARBA" id="ARBA00022837"/>
    </source>
</evidence>
<protein>
    <recommendedName>
        <fullName evidence="8">EF-hand domain-containing protein</fullName>
    </recommendedName>
</protein>
<organism evidence="9 10">
    <name type="scientific">Rhynocoris fuscipes</name>
    <dbReference type="NCBI Taxonomy" id="488301"/>
    <lineage>
        <taxon>Eukaryota</taxon>
        <taxon>Metazoa</taxon>
        <taxon>Ecdysozoa</taxon>
        <taxon>Arthropoda</taxon>
        <taxon>Hexapoda</taxon>
        <taxon>Insecta</taxon>
        <taxon>Pterygota</taxon>
        <taxon>Neoptera</taxon>
        <taxon>Paraneoptera</taxon>
        <taxon>Hemiptera</taxon>
        <taxon>Heteroptera</taxon>
        <taxon>Panheteroptera</taxon>
        <taxon>Cimicomorpha</taxon>
        <taxon>Reduviidae</taxon>
        <taxon>Harpactorinae</taxon>
        <taxon>Harpactorini</taxon>
        <taxon>Rhynocoris</taxon>
    </lineage>
</organism>
<dbReference type="Pfam" id="PF13499">
    <property type="entry name" value="EF-hand_7"/>
    <property type="match status" value="1"/>
</dbReference>
<dbReference type="InterPro" id="IPR022764">
    <property type="entry name" value="Peptidase_S54_rhomboid_dom"/>
</dbReference>
<dbReference type="InterPro" id="IPR011992">
    <property type="entry name" value="EF-hand-dom_pair"/>
</dbReference>
<evidence type="ECO:0000256" key="6">
    <source>
        <dbReference type="ARBA" id="ARBA00023136"/>
    </source>
</evidence>
<dbReference type="PROSITE" id="PS00018">
    <property type="entry name" value="EF_HAND_1"/>
    <property type="match status" value="1"/>
</dbReference>
<dbReference type="CDD" id="cd00051">
    <property type="entry name" value="EFh"/>
    <property type="match status" value="1"/>
</dbReference>
<dbReference type="PROSITE" id="PS50222">
    <property type="entry name" value="EF_HAND_2"/>
    <property type="match status" value="1"/>
</dbReference>
<feature type="transmembrane region" description="Helical" evidence="7">
    <location>
        <begin position="336"/>
        <end position="358"/>
    </location>
</feature>
<accession>A0AAW1D4G2</accession>
<evidence type="ECO:0000313" key="10">
    <source>
        <dbReference type="Proteomes" id="UP001461498"/>
    </source>
</evidence>
<evidence type="ECO:0000256" key="5">
    <source>
        <dbReference type="ARBA" id="ARBA00022989"/>
    </source>
</evidence>
<dbReference type="PANTHER" id="PTHR45840">
    <property type="entry name" value="RHOMBOID-RELATED PROTEIN"/>
    <property type="match status" value="1"/>
</dbReference>
<dbReference type="Gene3D" id="1.20.1540.10">
    <property type="entry name" value="Rhomboid-like"/>
    <property type="match status" value="1"/>
</dbReference>
<comment type="caution">
    <text evidence="9">The sequence shown here is derived from an EMBL/GenBank/DDBJ whole genome shotgun (WGS) entry which is preliminary data.</text>
</comment>
<dbReference type="InterPro" id="IPR051739">
    <property type="entry name" value="Rhomboid_IM_Serine_Proteases"/>
</dbReference>
<feature type="transmembrane region" description="Helical" evidence="7">
    <location>
        <begin position="273"/>
        <end position="293"/>
    </location>
</feature>
<evidence type="ECO:0000256" key="3">
    <source>
        <dbReference type="ARBA" id="ARBA00022692"/>
    </source>
</evidence>
<gene>
    <name evidence="9" type="ORF">O3M35_009639</name>
</gene>
<dbReference type="SMART" id="SM00054">
    <property type="entry name" value="EFh"/>
    <property type="match status" value="2"/>
</dbReference>
<evidence type="ECO:0000256" key="7">
    <source>
        <dbReference type="SAM" id="Phobius"/>
    </source>
</evidence>
<name>A0AAW1D4G2_9HEMI</name>
<dbReference type="Pfam" id="PF01694">
    <property type="entry name" value="Rhomboid"/>
    <property type="match status" value="1"/>
</dbReference>
<comment type="subcellular location">
    <subcellularLocation>
        <location evidence="1">Membrane</location>
        <topology evidence="1">Multi-pass membrane protein</topology>
    </subcellularLocation>
</comment>
<feature type="domain" description="EF-hand" evidence="8">
    <location>
        <begin position="54"/>
        <end position="89"/>
    </location>
</feature>
<sequence length="367" mass="42188">MMVRNNRRINIPLQRIYSVEEWSNIFRSYDHDHDDKIAIRDFIRELQDANEGNVPILAIERALREADTDGDSVITLKEFLKLVKKPEQARSRYNRFFVEYVRRTIPSREATLASRRSYRDYTDYDGEYEDQYKCWPLPLAMITMSLLEAATFLYDVFTRGYGYLDGPAATILIYNPRKRIEAWRFISYMFVHAGAAHILMNIGVQILLGLPLEMVHRWWRVLIIYIAGVIAGSLGTSVCDPQVFLAGASGGVYSLISAHLATIILNWSEMEFAFWQLVILLALCIADTGTAIYNRYILEVNNQIGYEAHLAGAIAGLLVGIYVLRNLEIRSWEIKLWWAALIIYIILMATGIIIHIAFPSYFPSQII</sequence>
<dbReference type="InterPro" id="IPR018247">
    <property type="entry name" value="EF_Hand_1_Ca_BS"/>
</dbReference>
<dbReference type="GO" id="GO:0005509">
    <property type="term" value="F:calcium ion binding"/>
    <property type="evidence" value="ECO:0007669"/>
    <property type="project" value="InterPro"/>
</dbReference>
<dbReference type="EMBL" id="JAPXFL010000006">
    <property type="protein sequence ID" value="KAK9505636.1"/>
    <property type="molecule type" value="Genomic_DNA"/>
</dbReference>
<dbReference type="InterPro" id="IPR002048">
    <property type="entry name" value="EF_hand_dom"/>
</dbReference>
<keyword evidence="4" id="KW-0106">Calcium</keyword>